<sequence>MIIFVKLLLAHLLGDFLLQPTSWVLDKESKKHRS</sequence>
<dbReference type="EMBL" id="RYDJ01000181">
    <property type="protein sequence ID" value="RTY96472.1"/>
    <property type="molecule type" value="Genomic_DNA"/>
</dbReference>
<organism evidence="1 2">
    <name type="scientific">Flavobacterium bomense</name>
    <dbReference type="NCBI Taxonomy" id="2497483"/>
    <lineage>
        <taxon>Bacteria</taxon>
        <taxon>Pseudomonadati</taxon>
        <taxon>Bacteroidota</taxon>
        <taxon>Flavobacteriia</taxon>
        <taxon>Flavobacteriales</taxon>
        <taxon>Flavobacteriaceae</taxon>
        <taxon>Flavobacterium</taxon>
    </lineage>
</organism>
<gene>
    <name evidence="1" type="ORF">EKL98_16570</name>
</gene>
<evidence type="ECO:0000313" key="1">
    <source>
        <dbReference type="EMBL" id="RTY96472.1"/>
    </source>
</evidence>
<evidence type="ECO:0000313" key="2">
    <source>
        <dbReference type="Proteomes" id="UP000280825"/>
    </source>
</evidence>
<reference evidence="1 2" key="1">
    <citation type="submission" date="2018-12" db="EMBL/GenBank/DDBJ databases">
        <title>Flavobacterium sp. nov., isolated from glacier ice.</title>
        <authorList>
            <person name="Liu Q."/>
            <person name="Xin Y.-H."/>
        </authorList>
    </citation>
    <scope>NUCLEOTIDE SEQUENCE [LARGE SCALE GENOMIC DNA]</scope>
    <source>
        <strain evidence="1 2">RB1N8</strain>
    </source>
</reference>
<dbReference type="AlphaFoldDB" id="A0A432C977"/>
<protein>
    <submittedName>
        <fullName evidence="1">DUF3307 domain-containing protein</fullName>
    </submittedName>
</protein>
<proteinExistence type="predicted"/>
<keyword evidence="2" id="KW-1185">Reference proteome</keyword>
<feature type="non-terminal residue" evidence="1">
    <location>
        <position position="34"/>
    </location>
</feature>
<accession>A0A432C977</accession>
<comment type="caution">
    <text evidence="1">The sequence shown here is derived from an EMBL/GenBank/DDBJ whole genome shotgun (WGS) entry which is preliminary data.</text>
</comment>
<name>A0A432C977_9FLAO</name>
<dbReference type="RefSeq" id="WP_126563203.1">
    <property type="nucleotide sequence ID" value="NZ_RYDJ01000181.1"/>
</dbReference>
<dbReference type="InterPro" id="IPR021737">
    <property type="entry name" value="Phage_phiKZ_Orf197"/>
</dbReference>
<dbReference type="Proteomes" id="UP000280825">
    <property type="component" value="Unassembled WGS sequence"/>
</dbReference>
<dbReference type="Pfam" id="PF11750">
    <property type="entry name" value="DUF3307"/>
    <property type="match status" value="1"/>
</dbReference>